<dbReference type="GO" id="GO:0006508">
    <property type="term" value="P:proteolysis"/>
    <property type="evidence" value="ECO:0007669"/>
    <property type="project" value="InterPro"/>
</dbReference>
<dbReference type="Gene3D" id="3.40.390.10">
    <property type="entry name" value="Collagenase (Catalytic Domain)"/>
    <property type="match status" value="1"/>
</dbReference>
<dbReference type="Proteomes" id="UP000094527">
    <property type="component" value="Unassembled WGS sequence"/>
</dbReference>
<dbReference type="OrthoDB" id="9942326at2759"/>
<evidence type="ECO:0000256" key="1">
    <source>
        <dbReference type="PROSITE-ProRule" id="PRU00276"/>
    </source>
</evidence>
<comment type="caution">
    <text evidence="1">Lacks conserved residue(s) required for the propagation of feature annotation.</text>
</comment>
<feature type="compositionally biased region" description="Polar residues" evidence="2">
    <location>
        <begin position="215"/>
        <end position="224"/>
    </location>
</feature>
<dbReference type="PANTHER" id="PTHR11905:SF247">
    <property type="entry name" value="PEPTIDASE M12B DOMAIN-CONTAINING PROTEIN"/>
    <property type="match status" value="1"/>
</dbReference>
<dbReference type="PANTHER" id="PTHR11905">
    <property type="entry name" value="ADAM A DISINTEGRIN AND METALLOPROTEASE DOMAIN"/>
    <property type="match status" value="1"/>
</dbReference>
<gene>
    <name evidence="4" type="ORF">Ocin01_01556</name>
</gene>
<dbReference type="SUPFAM" id="SSF55486">
    <property type="entry name" value="Metalloproteases ('zincins'), catalytic domain"/>
    <property type="match status" value="1"/>
</dbReference>
<proteinExistence type="predicted"/>
<sequence>MVVKVAAAETISNSRGQLESEDVELLFLTRVNSERLHQHDYHIVNVSISTHKSSYTVHLSKPEDLFHAEDLELNEDQAEELRCLYSGTIISGSGKKAGIASLSSCHHEKGFEGFLFLENEHFHITPASSQNDEHHSILNLLHRSQRSTIKFNHKVRHKISSPKTPTGPYIRHDTKRPSLKELQKAREEMLKNQESLEDESEDDDEDDKVEPSALNLATSSINCDSTEDPSCKSTEPQAAFAARRQNIRRKPGKKSVKRVIELAIFTDERFWRKWASMHPTDTEKKINQYILALVNNMNYLYNQPSMKEKLSFRLVNVGIQKETPKGLKATAFADNYLDSFCAYAADKNKKGTVWDHAMMLSGFDLLDDRGSPGNIGIAFTAVMCLRTLSCSLIEYRNGFESTFTAAHEIGHSLGMEHDGDDLNKNCHSSKFLMAPAAEPGQRNWSPCSNQNLANFLKSGDPRPKAKDNICYMLYCQGSLKRISEAHPALEGTSCGVGGTKRIMPITSSGKTA</sequence>
<comment type="caution">
    <text evidence="4">The sequence shown here is derived from an EMBL/GenBank/DDBJ whole genome shotgun (WGS) entry which is preliminary data.</text>
</comment>
<dbReference type="InterPro" id="IPR001590">
    <property type="entry name" value="Peptidase_M12B"/>
</dbReference>
<protein>
    <submittedName>
        <fullName evidence="4">A disintegrin and metalloproteinase with thrombospondin motifs 7</fullName>
    </submittedName>
</protein>
<feature type="active site" evidence="1">
    <location>
        <position position="408"/>
    </location>
</feature>
<evidence type="ECO:0000313" key="5">
    <source>
        <dbReference type="Proteomes" id="UP000094527"/>
    </source>
</evidence>
<dbReference type="OMA" id="INCDSTE"/>
<feature type="compositionally biased region" description="Acidic residues" evidence="2">
    <location>
        <begin position="195"/>
        <end position="208"/>
    </location>
</feature>
<dbReference type="Pfam" id="PF01421">
    <property type="entry name" value="Reprolysin"/>
    <property type="match status" value="1"/>
</dbReference>
<dbReference type="InterPro" id="IPR024079">
    <property type="entry name" value="MetalloPept_cat_dom_sf"/>
</dbReference>
<dbReference type="GO" id="GO:0046872">
    <property type="term" value="F:metal ion binding"/>
    <property type="evidence" value="ECO:0007669"/>
    <property type="project" value="UniProtKB-KW"/>
</dbReference>
<dbReference type="PROSITE" id="PS50215">
    <property type="entry name" value="ADAM_MEPRO"/>
    <property type="match status" value="1"/>
</dbReference>
<feature type="compositionally biased region" description="Basic and acidic residues" evidence="2">
    <location>
        <begin position="170"/>
        <end position="191"/>
    </location>
</feature>
<dbReference type="GO" id="GO:0004222">
    <property type="term" value="F:metalloendopeptidase activity"/>
    <property type="evidence" value="ECO:0007669"/>
    <property type="project" value="InterPro"/>
</dbReference>
<evidence type="ECO:0000313" key="4">
    <source>
        <dbReference type="EMBL" id="ODN05176.1"/>
    </source>
</evidence>
<keyword evidence="4" id="KW-0401">Integrin</keyword>
<dbReference type="STRING" id="48709.A0A1D2NJM7"/>
<keyword evidence="5" id="KW-1185">Reference proteome</keyword>
<dbReference type="GO" id="GO:0007229">
    <property type="term" value="P:integrin-mediated signaling pathway"/>
    <property type="evidence" value="ECO:0007669"/>
    <property type="project" value="UniProtKB-KW"/>
</dbReference>
<feature type="region of interest" description="Disordered" evidence="2">
    <location>
        <begin position="156"/>
        <end position="232"/>
    </location>
</feature>
<dbReference type="AlphaFoldDB" id="A0A1D2NJM7"/>
<name>A0A1D2NJM7_ORCCI</name>
<keyword evidence="1" id="KW-0479">Metal-binding</keyword>
<accession>A0A1D2NJM7</accession>
<reference evidence="4 5" key="1">
    <citation type="journal article" date="2016" name="Genome Biol. Evol.">
        <title>Gene Family Evolution Reflects Adaptation to Soil Environmental Stressors in the Genome of the Collembolan Orchesella cincta.</title>
        <authorList>
            <person name="Faddeeva-Vakhrusheva A."/>
            <person name="Derks M.F."/>
            <person name="Anvar S.Y."/>
            <person name="Agamennone V."/>
            <person name="Suring W."/>
            <person name="Smit S."/>
            <person name="van Straalen N.M."/>
            <person name="Roelofs D."/>
        </authorList>
    </citation>
    <scope>NUCLEOTIDE SEQUENCE [LARGE SCALE GENOMIC DNA]</scope>
    <source>
        <tissue evidence="4">Mixed pool</tissue>
    </source>
</reference>
<dbReference type="EMBL" id="LJIJ01000029">
    <property type="protein sequence ID" value="ODN05176.1"/>
    <property type="molecule type" value="Genomic_DNA"/>
</dbReference>
<feature type="binding site" evidence="1">
    <location>
        <position position="407"/>
    </location>
    <ligand>
        <name>Zn(2+)</name>
        <dbReference type="ChEBI" id="CHEBI:29105"/>
        <note>catalytic</note>
    </ligand>
</feature>
<evidence type="ECO:0000256" key="2">
    <source>
        <dbReference type="SAM" id="MobiDB-lite"/>
    </source>
</evidence>
<keyword evidence="1" id="KW-0862">Zinc</keyword>
<feature type="binding site" evidence="1">
    <location>
        <position position="417"/>
    </location>
    <ligand>
        <name>Zn(2+)</name>
        <dbReference type="ChEBI" id="CHEBI:29105"/>
        <note>catalytic</note>
    </ligand>
</feature>
<evidence type="ECO:0000259" key="3">
    <source>
        <dbReference type="PROSITE" id="PS50215"/>
    </source>
</evidence>
<organism evidence="4 5">
    <name type="scientific">Orchesella cincta</name>
    <name type="common">Springtail</name>
    <name type="synonym">Podura cincta</name>
    <dbReference type="NCBI Taxonomy" id="48709"/>
    <lineage>
        <taxon>Eukaryota</taxon>
        <taxon>Metazoa</taxon>
        <taxon>Ecdysozoa</taxon>
        <taxon>Arthropoda</taxon>
        <taxon>Hexapoda</taxon>
        <taxon>Collembola</taxon>
        <taxon>Entomobryomorpha</taxon>
        <taxon>Entomobryoidea</taxon>
        <taxon>Orchesellidae</taxon>
        <taxon>Orchesellinae</taxon>
        <taxon>Orchesella</taxon>
    </lineage>
</organism>
<feature type="domain" description="Peptidase M12B" evidence="3">
    <location>
        <begin position="258"/>
        <end position="462"/>
    </location>
</feature>
<feature type="binding site" evidence="1">
    <location>
        <position position="411"/>
    </location>
    <ligand>
        <name>Zn(2+)</name>
        <dbReference type="ChEBI" id="CHEBI:29105"/>
        <note>catalytic</note>
    </ligand>
</feature>